<accession>A0ABS2M1J2</accession>
<name>A0ABS2M1J2_9ACTN</name>
<evidence type="ECO:0000313" key="1">
    <source>
        <dbReference type="EMBL" id="MBM7494308.1"/>
    </source>
</evidence>
<organism evidence="1 2">
    <name type="scientific">Micromonospora luteifusca</name>
    <dbReference type="NCBI Taxonomy" id="709860"/>
    <lineage>
        <taxon>Bacteria</taxon>
        <taxon>Bacillati</taxon>
        <taxon>Actinomycetota</taxon>
        <taxon>Actinomycetes</taxon>
        <taxon>Micromonosporales</taxon>
        <taxon>Micromonosporaceae</taxon>
        <taxon>Micromonospora</taxon>
    </lineage>
</organism>
<comment type="caution">
    <text evidence="1">The sequence shown here is derived from an EMBL/GenBank/DDBJ whole genome shotgun (WGS) entry which is preliminary data.</text>
</comment>
<sequence length="66" mass="7820">MDRAGDSERLSAFGVFHTFLERKQLYGEQRYDCMDERYDLMDRRYRCPSGPAVRAISTEVRALRRA</sequence>
<reference evidence="1 2" key="1">
    <citation type="submission" date="2021-01" db="EMBL/GenBank/DDBJ databases">
        <title>Sequencing the genomes of 1000 actinobacteria strains.</title>
        <authorList>
            <person name="Klenk H.-P."/>
        </authorList>
    </citation>
    <scope>NUCLEOTIDE SEQUENCE [LARGE SCALE GENOMIC DNA]</scope>
    <source>
        <strain evidence="1 2">DSM 100204</strain>
    </source>
</reference>
<dbReference type="Proteomes" id="UP000764837">
    <property type="component" value="Unassembled WGS sequence"/>
</dbReference>
<proteinExistence type="predicted"/>
<dbReference type="RefSeq" id="WP_204944893.1">
    <property type="nucleotide sequence ID" value="NZ_JAFBBP010000001.1"/>
</dbReference>
<dbReference type="EMBL" id="JAFBBP010000001">
    <property type="protein sequence ID" value="MBM7494308.1"/>
    <property type="molecule type" value="Genomic_DNA"/>
</dbReference>
<keyword evidence="2" id="KW-1185">Reference proteome</keyword>
<evidence type="ECO:0000313" key="2">
    <source>
        <dbReference type="Proteomes" id="UP000764837"/>
    </source>
</evidence>
<protein>
    <submittedName>
        <fullName evidence="1">Uncharacterized protein</fullName>
    </submittedName>
</protein>
<gene>
    <name evidence="1" type="ORF">JOD64_005530</name>
</gene>